<evidence type="ECO:0000313" key="2">
    <source>
        <dbReference type="EMBL" id="GFE23694.1"/>
    </source>
</evidence>
<evidence type="ECO:0000313" key="3">
    <source>
        <dbReference type="Proteomes" id="UP000429552"/>
    </source>
</evidence>
<proteinExistence type="predicted"/>
<reference evidence="2 3" key="1">
    <citation type="submission" date="2019-12" db="EMBL/GenBank/DDBJ databases">
        <title>Whole genome shotgun sequence of Streptomyces libani subsp. libani NBRC 13452.</title>
        <authorList>
            <person name="Ichikawa N."/>
            <person name="Kimura A."/>
            <person name="Kitahashi Y."/>
            <person name="Komaki H."/>
            <person name="Tamura T."/>
        </authorList>
    </citation>
    <scope>NUCLEOTIDE SEQUENCE [LARGE SCALE GENOMIC DNA]</scope>
    <source>
        <strain evidence="2 3">NBRC 13452</strain>
    </source>
</reference>
<protein>
    <submittedName>
        <fullName evidence="2">Uncharacterized protein</fullName>
    </submittedName>
</protein>
<organism evidence="2 3">
    <name type="scientific">Streptomyces nigrescens</name>
    <dbReference type="NCBI Taxonomy" id="1920"/>
    <lineage>
        <taxon>Bacteria</taxon>
        <taxon>Bacillati</taxon>
        <taxon>Actinomycetota</taxon>
        <taxon>Actinomycetes</taxon>
        <taxon>Kitasatosporales</taxon>
        <taxon>Streptomycetaceae</taxon>
        <taxon>Streptomyces</taxon>
    </lineage>
</organism>
<feature type="compositionally biased region" description="Low complexity" evidence="1">
    <location>
        <begin position="38"/>
        <end position="47"/>
    </location>
</feature>
<sequence>MGHEGAPRRTGRALPAIRALLNPHAPGAQPPRPSHHALPTTLLPTGPVTIARPR</sequence>
<name>A0A640TKG7_STRNI</name>
<gene>
    <name evidence="2" type="ORF">Sliba_41470</name>
</gene>
<feature type="region of interest" description="Disordered" evidence="1">
    <location>
        <begin position="21"/>
        <end position="54"/>
    </location>
</feature>
<dbReference type="Proteomes" id="UP000429552">
    <property type="component" value="Unassembled WGS sequence"/>
</dbReference>
<dbReference type="EMBL" id="BLIP01000001">
    <property type="protein sequence ID" value="GFE23694.1"/>
    <property type="molecule type" value="Genomic_DNA"/>
</dbReference>
<comment type="caution">
    <text evidence="2">The sequence shown here is derived from an EMBL/GenBank/DDBJ whole genome shotgun (WGS) entry which is preliminary data.</text>
</comment>
<evidence type="ECO:0000256" key="1">
    <source>
        <dbReference type="SAM" id="MobiDB-lite"/>
    </source>
</evidence>
<accession>A0A640TKG7</accession>
<dbReference type="AlphaFoldDB" id="A0A640TKG7"/>